<feature type="compositionally biased region" description="Polar residues" evidence="8">
    <location>
        <begin position="393"/>
        <end position="404"/>
    </location>
</feature>
<feature type="compositionally biased region" description="Polar residues" evidence="8">
    <location>
        <begin position="138"/>
        <end position="152"/>
    </location>
</feature>
<dbReference type="SUPFAM" id="SSF48350">
    <property type="entry name" value="GTPase activation domain, GAP"/>
    <property type="match status" value="1"/>
</dbReference>
<dbReference type="GO" id="GO:0005634">
    <property type="term" value="C:nucleus"/>
    <property type="evidence" value="ECO:0007669"/>
    <property type="project" value="UniProtKB-SubCell"/>
</dbReference>
<feature type="compositionally biased region" description="Low complexity" evidence="8">
    <location>
        <begin position="93"/>
        <end position="103"/>
    </location>
</feature>
<evidence type="ECO:0000313" key="12">
    <source>
        <dbReference type="EMBL" id="GAU89076.1"/>
    </source>
</evidence>
<sequence>MEWVEIIEPKTKKHMYANLITGECVWEQPLGQPVKKTDDNQWWELYDSNTGRFYYYNATTQITVWHRPENCDIIPLAKLQTLKQNTEVRDNGSLDSKGSGISKSSRKRDAASTQTSAPHPTIDSTTSSRHSTTSSVSAKKNVNPSHAQSETATPLDVLSPPEQRASSMRIPASKSADAPTVKKLSSETQTTPHASPKDSSTTKRSNHHHHHHHGHKCTQGHSMRSQTTREVKNTENTSLRNLPLQPVRQVSTSSSTSHQPQRRPMIGLDDSFLASELNEGWNGGGQHDILMGSLPRNRLYENSGLAESEHRLPAGVSSSFRHAPPVVVPRRQRSFDYKNEHPEAYADGSLPFRPNTSSRNDLVPGFPTGIRSVESTPRVQRRNNAEAPLPQINEVSSTSNPQVRQHQDAFVISGGTPMQSRKRRSIPKVNNGFPSSNPSISPLAPTPSTPSSISQASAASQSSLESTRSLKDRSTPQPSSGFPVFSPPFITRNDHILSCLSPPQREVFHHPEIPESLSTFQAGKKPVVQLRRTISIDRPDAKSPEVRPMVPFSPQLIRRNTTKAMSPKHSPHDTDVEDRKAEALLRATEKVAKAFEMSHSPSAYQMSNQRYPEPSPAESRKLFTSSHSDVESNSDDNDADVEESDEVEEVDDEDDDCEEEEDDEIMALDASGQNRYGHLSPSQLRMHPNYYAVDRGIKSLQVDRDNNELDASSDEDTRTARPSAGVTFRNHQPSSNLIGDTRHASLRRKVTQPSVGPGGIKLSALEKSQSVQTELSAQQQLPIQGRPLSIVLPAQSQTSLVSSTHSASPVCRPFYPGPEGSSSSTLTRQRSYGEYAADPDGQPRQRAAQVKLNDHTKGIFRKKVSISSLLSWSKDAIQKPLIMTIDKSVKKEACSMFRLVQMYMGDRKAKEGKSQDEMALDLTRAAWQKATLRDELFIQMCKQTTDNRKPESLRRGWELMAICLAFFPPSASFYGYLHTYISRFQSPACDTYEVQVSHYAGHCLRRLERMSQTGAKRGVRKPTVEEIQQARVQIFHPSMFGNTLEDVMQLQKERYPDRKLPWIQTTLSEEVRRLNGMRTEGIFRVPGDIDEVNMLKVRMDRWNSADCNDPHVPTSLLKLWYRELYEPLIPASVYDLCVQNCNNSNVALRIVDQLPHINRLVLTYLIRFLQEFSEPENAAVTKMDAANLAMVMAPNCLRCMSDDPQVIFENTRKEMAFIRTLMQHLDTTWIDGVR</sequence>
<evidence type="ECO:0000259" key="11">
    <source>
        <dbReference type="PROSITE" id="PS51016"/>
    </source>
</evidence>
<dbReference type="SMART" id="SM00324">
    <property type="entry name" value="RhoGAP"/>
    <property type="match status" value="1"/>
</dbReference>
<evidence type="ECO:0000256" key="7">
    <source>
        <dbReference type="ARBA" id="ARBA00070269"/>
    </source>
</evidence>
<evidence type="ECO:0000256" key="3">
    <source>
        <dbReference type="ARBA" id="ARBA00022553"/>
    </source>
</evidence>
<feature type="domain" description="MyTH4" evidence="11">
    <location>
        <begin position="872"/>
        <end position="1031"/>
    </location>
</feature>
<feature type="region of interest" description="Disordered" evidence="8">
    <location>
        <begin position="342"/>
        <end position="487"/>
    </location>
</feature>
<evidence type="ECO:0000256" key="6">
    <source>
        <dbReference type="ARBA" id="ARBA00023242"/>
    </source>
</evidence>
<dbReference type="GO" id="GO:0005096">
    <property type="term" value="F:GTPase activator activity"/>
    <property type="evidence" value="ECO:0007669"/>
    <property type="project" value="UniProtKB-KW"/>
</dbReference>
<evidence type="ECO:0000256" key="5">
    <source>
        <dbReference type="ARBA" id="ARBA00022990"/>
    </source>
</evidence>
<feature type="domain" description="Rho-GAP" evidence="10">
    <location>
        <begin position="1042"/>
        <end position="1229"/>
    </location>
</feature>
<dbReference type="FunFam" id="1.10.555.10:FF:000011">
    <property type="entry name" value="Rho GTPase-activating protein 39"/>
    <property type="match status" value="1"/>
</dbReference>
<dbReference type="Gene3D" id="2.20.70.10">
    <property type="match status" value="1"/>
</dbReference>
<feature type="compositionally biased region" description="Low complexity" evidence="8">
    <location>
        <begin position="124"/>
        <end position="137"/>
    </location>
</feature>
<feature type="compositionally biased region" description="Polar residues" evidence="8">
    <location>
        <begin position="186"/>
        <end position="203"/>
    </location>
</feature>
<feature type="compositionally biased region" description="Low complexity" evidence="8">
    <location>
        <begin position="449"/>
        <end position="464"/>
    </location>
</feature>
<dbReference type="Pfam" id="PF00620">
    <property type="entry name" value="RhoGAP"/>
    <property type="match status" value="1"/>
</dbReference>
<dbReference type="Gene3D" id="1.25.40.530">
    <property type="entry name" value="MyTH4 domain"/>
    <property type="match status" value="1"/>
</dbReference>
<organism evidence="12 13">
    <name type="scientific">Ramazzottius varieornatus</name>
    <name type="common">Water bear</name>
    <name type="synonym">Tardigrade</name>
    <dbReference type="NCBI Taxonomy" id="947166"/>
    <lineage>
        <taxon>Eukaryota</taxon>
        <taxon>Metazoa</taxon>
        <taxon>Ecdysozoa</taxon>
        <taxon>Tardigrada</taxon>
        <taxon>Eutardigrada</taxon>
        <taxon>Parachela</taxon>
        <taxon>Hypsibioidea</taxon>
        <taxon>Ramazzottiidae</taxon>
        <taxon>Ramazzottius</taxon>
    </lineage>
</organism>
<evidence type="ECO:0000313" key="13">
    <source>
        <dbReference type="Proteomes" id="UP000186922"/>
    </source>
</evidence>
<dbReference type="InterPro" id="IPR001202">
    <property type="entry name" value="WW_dom"/>
</dbReference>
<dbReference type="GO" id="GO:0007165">
    <property type="term" value="P:signal transduction"/>
    <property type="evidence" value="ECO:0007669"/>
    <property type="project" value="InterPro"/>
</dbReference>
<feature type="compositionally biased region" description="Low complexity" evidence="8">
    <location>
        <begin position="476"/>
        <end position="487"/>
    </location>
</feature>
<dbReference type="Pfam" id="PF00784">
    <property type="entry name" value="MyTH4"/>
    <property type="match status" value="1"/>
</dbReference>
<comment type="caution">
    <text evidence="12">The sequence shown here is derived from an EMBL/GenBank/DDBJ whole genome shotgun (WGS) entry which is preliminary data.</text>
</comment>
<dbReference type="EMBL" id="BDGG01000001">
    <property type="protein sequence ID" value="GAU89076.1"/>
    <property type="molecule type" value="Genomic_DNA"/>
</dbReference>
<dbReference type="GO" id="GO:0005737">
    <property type="term" value="C:cytoplasm"/>
    <property type="evidence" value="ECO:0007669"/>
    <property type="project" value="TreeGrafter"/>
</dbReference>
<accession>A0A1D1UHD0</accession>
<dbReference type="PROSITE" id="PS50020">
    <property type="entry name" value="WW_DOMAIN_2"/>
    <property type="match status" value="1"/>
</dbReference>
<dbReference type="PROSITE" id="PS51016">
    <property type="entry name" value="MYTH4"/>
    <property type="match status" value="1"/>
</dbReference>
<evidence type="ECO:0000256" key="1">
    <source>
        <dbReference type="ARBA" id="ARBA00004123"/>
    </source>
</evidence>
<protein>
    <recommendedName>
        <fullName evidence="7">Rho GTPase-activating protein 39</fullName>
    </recommendedName>
</protein>
<dbReference type="OrthoDB" id="437889at2759"/>
<keyword evidence="2" id="KW-0343">GTPase activation</keyword>
<keyword evidence="13" id="KW-1185">Reference proteome</keyword>
<evidence type="ECO:0000256" key="2">
    <source>
        <dbReference type="ARBA" id="ARBA00022468"/>
    </source>
</evidence>
<dbReference type="CDD" id="cd00201">
    <property type="entry name" value="WW"/>
    <property type="match status" value="1"/>
</dbReference>
<dbReference type="InterPro" id="IPR008936">
    <property type="entry name" value="Rho_GTPase_activation_prot"/>
</dbReference>
<dbReference type="Gene3D" id="1.10.555.10">
    <property type="entry name" value="Rho GTPase activation protein"/>
    <property type="match status" value="1"/>
</dbReference>
<proteinExistence type="predicted"/>
<dbReference type="InterPro" id="IPR000857">
    <property type="entry name" value="MyTH4_dom"/>
</dbReference>
<feature type="compositionally biased region" description="Basic residues" evidence="8">
    <location>
        <begin position="204"/>
        <end position="218"/>
    </location>
</feature>
<keyword evidence="6" id="KW-0539">Nucleus</keyword>
<feature type="domain" description="WW" evidence="9">
    <location>
        <begin position="43"/>
        <end position="70"/>
    </location>
</feature>
<gene>
    <name evidence="12" type="primary">RvY_01671-1</name>
    <name evidence="12" type="synonym">RvY_01671.1</name>
    <name evidence="12" type="ORF">RvY_01671</name>
</gene>
<dbReference type="STRING" id="947166.A0A1D1UHD0"/>
<dbReference type="FunFam" id="2.20.70.10:FF:000022">
    <property type="entry name" value="Rho GTPase activating protein 39"/>
    <property type="match status" value="1"/>
</dbReference>
<keyword evidence="4" id="KW-0677">Repeat</keyword>
<evidence type="ECO:0000259" key="9">
    <source>
        <dbReference type="PROSITE" id="PS50020"/>
    </source>
</evidence>
<dbReference type="GO" id="GO:0005856">
    <property type="term" value="C:cytoskeleton"/>
    <property type="evidence" value="ECO:0007669"/>
    <property type="project" value="InterPro"/>
</dbReference>
<evidence type="ECO:0000256" key="8">
    <source>
        <dbReference type="SAM" id="MobiDB-lite"/>
    </source>
</evidence>
<keyword evidence="5" id="KW-0007">Acetylation</keyword>
<dbReference type="PANTHER" id="PTHR45876:SF8">
    <property type="entry name" value="FI04035P"/>
    <property type="match status" value="1"/>
</dbReference>
<evidence type="ECO:0000256" key="4">
    <source>
        <dbReference type="ARBA" id="ARBA00022737"/>
    </source>
</evidence>
<dbReference type="InterPro" id="IPR000198">
    <property type="entry name" value="RhoGAP_dom"/>
</dbReference>
<name>A0A1D1UHD0_RAMVA</name>
<dbReference type="AlphaFoldDB" id="A0A1D1UHD0"/>
<keyword evidence="3" id="KW-0597">Phosphoprotein</keyword>
<dbReference type="PROSITE" id="PS50238">
    <property type="entry name" value="RHOGAP"/>
    <property type="match status" value="1"/>
</dbReference>
<feature type="region of interest" description="Disordered" evidence="8">
    <location>
        <begin position="708"/>
        <end position="738"/>
    </location>
</feature>
<feature type="compositionally biased region" description="Polar residues" evidence="8">
    <location>
        <begin position="729"/>
        <end position="738"/>
    </location>
</feature>
<feature type="region of interest" description="Disordered" evidence="8">
    <location>
        <begin position="88"/>
        <end position="264"/>
    </location>
</feature>
<dbReference type="PANTHER" id="PTHR45876">
    <property type="entry name" value="FI04035P"/>
    <property type="match status" value="1"/>
</dbReference>
<feature type="region of interest" description="Disordered" evidence="8">
    <location>
        <begin position="598"/>
        <end position="662"/>
    </location>
</feature>
<comment type="subcellular location">
    <subcellularLocation>
        <location evidence="1">Nucleus</location>
    </subcellularLocation>
</comment>
<feature type="compositionally biased region" description="Acidic residues" evidence="8">
    <location>
        <begin position="632"/>
        <end position="662"/>
    </location>
</feature>
<evidence type="ECO:0000259" key="10">
    <source>
        <dbReference type="PROSITE" id="PS50238"/>
    </source>
</evidence>
<reference evidence="12 13" key="1">
    <citation type="journal article" date="2016" name="Nat. Commun.">
        <title>Extremotolerant tardigrade genome and improved radiotolerance of human cultured cells by tardigrade-unique protein.</title>
        <authorList>
            <person name="Hashimoto T."/>
            <person name="Horikawa D.D."/>
            <person name="Saito Y."/>
            <person name="Kuwahara H."/>
            <person name="Kozuka-Hata H."/>
            <person name="Shin-I T."/>
            <person name="Minakuchi Y."/>
            <person name="Ohishi K."/>
            <person name="Motoyama A."/>
            <person name="Aizu T."/>
            <person name="Enomoto A."/>
            <person name="Kondo K."/>
            <person name="Tanaka S."/>
            <person name="Hara Y."/>
            <person name="Koshikawa S."/>
            <person name="Sagara H."/>
            <person name="Miura T."/>
            <person name="Yokobori S."/>
            <person name="Miyagawa K."/>
            <person name="Suzuki Y."/>
            <person name="Kubo T."/>
            <person name="Oyama M."/>
            <person name="Kohara Y."/>
            <person name="Fujiyama A."/>
            <person name="Arakawa K."/>
            <person name="Katayama T."/>
            <person name="Toyoda A."/>
            <person name="Kunieda T."/>
        </authorList>
    </citation>
    <scope>NUCLEOTIDE SEQUENCE [LARGE SCALE GENOMIC DNA]</scope>
    <source>
        <strain evidence="12 13">YOKOZUNA-1</strain>
    </source>
</reference>
<feature type="compositionally biased region" description="Polar residues" evidence="8">
    <location>
        <begin position="248"/>
        <end position="259"/>
    </location>
</feature>
<dbReference type="SUPFAM" id="SSF51045">
    <property type="entry name" value="WW domain"/>
    <property type="match status" value="1"/>
</dbReference>
<dbReference type="InterPro" id="IPR038185">
    <property type="entry name" value="MyTH4_dom_sf"/>
</dbReference>
<dbReference type="InterPro" id="IPR036020">
    <property type="entry name" value="WW_dom_sf"/>
</dbReference>
<dbReference type="SMART" id="SM00139">
    <property type="entry name" value="MyTH4"/>
    <property type="match status" value="1"/>
</dbReference>
<feature type="compositionally biased region" description="Polar residues" evidence="8">
    <location>
        <begin position="599"/>
        <end position="610"/>
    </location>
</feature>
<dbReference type="Proteomes" id="UP000186922">
    <property type="component" value="Unassembled WGS sequence"/>
</dbReference>